<dbReference type="InterPro" id="IPR010264">
    <property type="entry name" value="Self-incomp_S1"/>
</dbReference>
<evidence type="ECO:0008006" key="8">
    <source>
        <dbReference type="Google" id="ProtNLM"/>
    </source>
</evidence>
<dbReference type="KEGG" id="eus:EUTSA_v10024144mg"/>
<protein>
    <recommendedName>
        <fullName evidence="8">S-protein homolog</fullName>
    </recommendedName>
</protein>
<dbReference type="EMBL" id="KI517881">
    <property type="protein sequence ID" value="ESQ29261.1"/>
    <property type="molecule type" value="Genomic_DNA"/>
</dbReference>
<feature type="non-terminal residue" evidence="6">
    <location>
        <position position="1"/>
    </location>
</feature>
<comment type="similarity">
    <text evidence="2">Belongs to the plant self-incompatibility (S1) protein family.</text>
</comment>
<name>V4MDE9_EUTSA</name>
<accession>V4MDE9</accession>
<proteinExistence type="inferred from homology"/>
<keyword evidence="4" id="KW-0964">Secreted</keyword>
<comment type="subcellular location">
    <subcellularLocation>
        <location evidence="1">Secreted</location>
    </subcellularLocation>
</comment>
<dbReference type="AlphaFoldDB" id="V4MDE9"/>
<reference evidence="6 7" key="1">
    <citation type="journal article" date="2013" name="Front. Plant Sci.">
        <title>The Reference Genome of the Halophytic Plant Eutrema salsugineum.</title>
        <authorList>
            <person name="Yang R."/>
            <person name="Jarvis D.E."/>
            <person name="Chen H."/>
            <person name="Beilstein M.A."/>
            <person name="Grimwood J."/>
            <person name="Jenkins J."/>
            <person name="Shu S."/>
            <person name="Prochnik S."/>
            <person name="Xin M."/>
            <person name="Ma C."/>
            <person name="Schmutz J."/>
            <person name="Wing R.A."/>
            <person name="Mitchell-Olds T."/>
            <person name="Schumaker K.S."/>
            <person name="Wang X."/>
        </authorList>
    </citation>
    <scope>NUCLEOTIDE SEQUENCE [LARGE SCALE GENOMIC DNA]</scope>
</reference>
<keyword evidence="3" id="KW-0713">Self-incompatibility</keyword>
<keyword evidence="5" id="KW-0732">Signal</keyword>
<evidence type="ECO:0000256" key="3">
    <source>
        <dbReference type="ARBA" id="ARBA00022471"/>
    </source>
</evidence>
<evidence type="ECO:0000313" key="7">
    <source>
        <dbReference type="Proteomes" id="UP000030689"/>
    </source>
</evidence>
<dbReference type="GO" id="GO:0060320">
    <property type="term" value="P:rejection of self pollen"/>
    <property type="evidence" value="ECO:0007669"/>
    <property type="project" value="UniProtKB-KW"/>
</dbReference>
<evidence type="ECO:0000256" key="4">
    <source>
        <dbReference type="ARBA" id="ARBA00022525"/>
    </source>
</evidence>
<sequence length="99" mass="11550">SFLAGRTTTRHVIVLKISEWQVQVTNGLTTENMFHSTFFWCYMSKDGGHMDVQVFWDDVILFYRCGWKNCVWTAKTDGVYLWNSVIGEDVLSEKWEVGC</sequence>
<evidence type="ECO:0000313" key="6">
    <source>
        <dbReference type="EMBL" id="ESQ29261.1"/>
    </source>
</evidence>
<evidence type="ECO:0000256" key="2">
    <source>
        <dbReference type="ARBA" id="ARBA00005581"/>
    </source>
</evidence>
<dbReference type="Gramene" id="ESQ29261">
    <property type="protein sequence ID" value="ESQ29261"/>
    <property type="gene ID" value="EUTSA_v10024144mg"/>
</dbReference>
<evidence type="ECO:0000256" key="5">
    <source>
        <dbReference type="ARBA" id="ARBA00022729"/>
    </source>
</evidence>
<dbReference type="GO" id="GO:0005576">
    <property type="term" value="C:extracellular region"/>
    <property type="evidence" value="ECO:0007669"/>
    <property type="project" value="UniProtKB-SubCell"/>
</dbReference>
<organism evidence="6 7">
    <name type="scientific">Eutrema salsugineum</name>
    <name type="common">Saltwater cress</name>
    <name type="synonym">Sisymbrium salsugineum</name>
    <dbReference type="NCBI Taxonomy" id="72664"/>
    <lineage>
        <taxon>Eukaryota</taxon>
        <taxon>Viridiplantae</taxon>
        <taxon>Streptophyta</taxon>
        <taxon>Embryophyta</taxon>
        <taxon>Tracheophyta</taxon>
        <taxon>Spermatophyta</taxon>
        <taxon>Magnoliopsida</taxon>
        <taxon>eudicotyledons</taxon>
        <taxon>Gunneridae</taxon>
        <taxon>Pentapetalae</taxon>
        <taxon>rosids</taxon>
        <taxon>malvids</taxon>
        <taxon>Brassicales</taxon>
        <taxon>Brassicaceae</taxon>
        <taxon>Eutremeae</taxon>
        <taxon>Eutrema</taxon>
    </lineage>
</organism>
<dbReference type="Pfam" id="PF05938">
    <property type="entry name" value="Self-incomp_S1"/>
    <property type="match status" value="1"/>
</dbReference>
<gene>
    <name evidence="6" type="ORF">EUTSA_v10024144mg</name>
</gene>
<evidence type="ECO:0000256" key="1">
    <source>
        <dbReference type="ARBA" id="ARBA00004613"/>
    </source>
</evidence>
<dbReference type="Proteomes" id="UP000030689">
    <property type="component" value="Unassembled WGS sequence"/>
</dbReference>
<keyword evidence="7" id="KW-1185">Reference proteome</keyword>